<feature type="domain" description="Prepilin type IV endopeptidase peptidase" evidence="3">
    <location>
        <begin position="16"/>
        <end position="117"/>
    </location>
</feature>
<feature type="transmembrane region" description="Helical" evidence="2">
    <location>
        <begin position="33"/>
        <end position="52"/>
    </location>
</feature>
<organism evidence="4 5">
    <name type="scientific">Thiorhodococcus minor</name>
    <dbReference type="NCBI Taxonomy" id="57489"/>
    <lineage>
        <taxon>Bacteria</taxon>
        <taxon>Pseudomonadati</taxon>
        <taxon>Pseudomonadota</taxon>
        <taxon>Gammaproteobacteria</taxon>
        <taxon>Chromatiales</taxon>
        <taxon>Chromatiaceae</taxon>
        <taxon>Thiorhodococcus</taxon>
    </lineage>
</organism>
<name>A0A6M0JZU5_9GAMM</name>
<evidence type="ECO:0000256" key="1">
    <source>
        <dbReference type="ARBA" id="ARBA00005801"/>
    </source>
</evidence>
<dbReference type="GO" id="GO:0005886">
    <property type="term" value="C:plasma membrane"/>
    <property type="evidence" value="ECO:0007669"/>
    <property type="project" value="TreeGrafter"/>
</dbReference>
<feature type="transmembrane region" description="Helical" evidence="2">
    <location>
        <begin position="58"/>
        <end position="76"/>
    </location>
</feature>
<dbReference type="EMBL" id="JAAIJQ010000040">
    <property type="protein sequence ID" value="NEV63020.1"/>
    <property type="molecule type" value="Genomic_DNA"/>
</dbReference>
<dbReference type="Proteomes" id="UP000483379">
    <property type="component" value="Unassembled WGS sequence"/>
</dbReference>
<evidence type="ECO:0000256" key="2">
    <source>
        <dbReference type="SAM" id="Phobius"/>
    </source>
</evidence>
<dbReference type="Gene3D" id="1.20.120.1220">
    <property type="match status" value="1"/>
</dbReference>
<comment type="similarity">
    <text evidence="1">Belongs to the peptidase A24 family.</text>
</comment>
<keyword evidence="2" id="KW-0812">Transmembrane</keyword>
<keyword evidence="2" id="KW-1133">Transmembrane helix</keyword>
<keyword evidence="2" id="KW-0472">Membrane</keyword>
<evidence type="ECO:0000313" key="5">
    <source>
        <dbReference type="Proteomes" id="UP000483379"/>
    </source>
</evidence>
<comment type="caution">
    <text evidence="4">The sequence shown here is derived from an EMBL/GenBank/DDBJ whole genome shotgun (WGS) entry which is preliminary data.</text>
</comment>
<proteinExistence type="inferred from homology"/>
<accession>A0A6M0JZU5</accession>
<dbReference type="RefSeq" id="WP_164453486.1">
    <property type="nucleotide sequence ID" value="NZ_JAAIJQ010000040.1"/>
</dbReference>
<feature type="transmembrane region" description="Helical" evidence="2">
    <location>
        <begin position="88"/>
        <end position="121"/>
    </location>
</feature>
<dbReference type="InterPro" id="IPR000045">
    <property type="entry name" value="Prepilin_IV_endopep_pep"/>
</dbReference>
<dbReference type="InterPro" id="IPR050882">
    <property type="entry name" value="Prepilin_peptidase/N-MTase"/>
</dbReference>
<dbReference type="GO" id="GO:0004190">
    <property type="term" value="F:aspartic-type endopeptidase activity"/>
    <property type="evidence" value="ECO:0007669"/>
    <property type="project" value="InterPro"/>
</dbReference>
<dbReference type="Pfam" id="PF01478">
    <property type="entry name" value="Peptidase_A24"/>
    <property type="match status" value="1"/>
</dbReference>
<dbReference type="PANTHER" id="PTHR30487:SF0">
    <property type="entry name" value="PREPILIN LEADER PEPTIDASE_N-METHYLTRANSFERASE-RELATED"/>
    <property type="match status" value="1"/>
</dbReference>
<dbReference type="AlphaFoldDB" id="A0A6M0JZU5"/>
<gene>
    <name evidence="4" type="ORF">G3446_14180</name>
</gene>
<evidence type="ECO:0000259" key="3">
    <source>
        <dbReference type="Pfam" id="PF01478"/>
    </source>
</evidence>
<evidence type="ECO:0000313" key="4">
    <source>
        <dbReference type="EMBL" id="NEV63020.1"/>
    </source>
</evidence>
<feature type="transmembrane region" description="Helical" evidence="2">
    <location>
        <begin position="6"/>
        <end position="26"/>
    </location>
</feature>
<reference evidence="4 5" key="1">
    <citation type="submission" date="2020-02" db="EMBL/GenBank/DDBJ databases">
        <title>Genome sequences of Thiorhodococcus mannitoliphagus and Thiorhodococcus minor, purple sulfur photosynthetic bacteria in the gammaproteobacterial family, Chromatiaceae.</title>
        <authorList>
            <person name="Aviles F.A."/>
            <person name="Meyer T.E."/>
            <person name="Kyndt J.A."/>
        </authorList>
    </citation>
    <scope>NUCLEOTIDE SEQUENCE [LARGE SCALE GENOMIC DNA]</scope>
    <source>
        <strain evidence="4 5">DSM 11518</strain>
    </source>
</reference>
<dbReference type="PANTHER" id="PTHR30487">
    <property type="entry name" value="TYPE 4 PREPILIN-LIKE PROTEINS LEADER PEPTIDE-PROCESSING ENZYME"/>
    <property type="match status" value="1"/>
</dbReference>
<protein>
    <submittedName>
        <fullName evidence="4">Prepilin peptidase</fullName>
    </submittedName>
</protein>
<keyword evidence="5" id="KW-1185">Reference proteome</keyword>
<dbReference type="GO" id="GO:0006465">
    <property type="term" value="P:signal peptide processing"/>
    <property type="evidence" value="ECO:0007669"/>
    <property type="project" value="TreeGrafter"/>
</dbReference>
<sequence length="182" mass="19573">MIESLQPYPASLFWAQLTVLLIAAWSDFRTLRIPNAIVIIVAFFGFVAQLGVGGAWGLMMGLAGLGLAFGILFPVYLVGHLGAGDVKLFAAVSVMLGPTAVPGALLVTVIAAGAVALLIMLDAGLRRGAVWPWGRYRRMVSAFSSTRRFQYFPPEPGEVLREQLPMAVPIAISTAILFLWSR</sequence>